<dbReference type="Pfam" id="PF01565">
    <property type="entry name" value="FAD_binding_4"/>
    <property type="match status" value="1"/>
</dbReference>
<dbReference type="Proteomes" id="UP001430306">
    <property type="component" value="Unassembled WGS sequence"/>
</dbReference>
<dbReference type="PANTHER" id="PTHR11748">
    <property type="entry name" value="D-LACTATE DEHYDROGENASE"/>
    <property type="match status" value="1"/>
</dbReference>
<dbReference type="SUPFAM" id="SSF56176">
    <property type="entry name" value="FAD-binding/transporter-associated domain-like"/>
    <property type="match status" value="1"/>
</dbReference>
<keyword evidence="4" id="KW-1185">Reference proteome</keyword>
<gene>
    <name evidence="3" type="ORF">LOC71_09945</name>
</gene>
<dbReference type="InterPro" id="IPR016166">
    <property type="entry name" value="FAD-bd_PCMH"/>
</dbReference>
<name>A0ABS8NJF3_9BACT</name>
<evidence type="ECO:0000313" key="4">
    <source>
        <dbReference type="Proteomes" id="UP001430306"/>
    </source>
</evidence>
<reference evidence="3" key="1">
    <citation type="submission" date="2021-11" db="EMBL/GenBank/DDBJ databases">
        <title>Genome sequence.</title>
        <authorList>
            <person name="Sun Q."/>
        </authorList>
    </citation>
    <scope>NUCLEOTIDE SEQUENCE</scope>
    <source>
        <strain evidence="3">JC740</strain>
    </source>
</reference>
<dbReference type="InterPro" id="IPR036318">
    <property type="entry name" value="FAD-bd_PCMH-like_sf"/>
</dbReference>
<evidence type="ECO:0000256" key="1">
    <source>
        <dbReference type="SAM" id="MobiDB-lite"/>
    </source>
</evidence>
<accession>A0ABS8NJF3</accession>
<dbReference type="InterPro" id="IPR016169">
    <property type="entry name" value="FAD-bd_PCMH_sub2"/>
</dbReference>
<sequence length="431" mass="46630">MTEPKSSGDLDPLPSVEAPESVTHWSQLIRDWEAGADDSKLIPVGSCSKPGMSKPFLDAPSTSAPKRFSTRCLSGIIQYDPSEFTISVASGTPVRDVMWALAQHGQTLPFDPPRANANATIGGCVASGWSGPGRWHYGGLRDFILAASFLDGLGNEVHTGAPVVKNAAGFDFPKLTVGSLGRLGVLTRLTFKVFPQSESPQTWAIHFESLSEAATHMQSLTRMPIEIDAIELCSPGTLSALTSQTGEVIGTEGWTIVLRIPGPQSVVRATVERIQSTVDGPAPVQLPDEAAVSVWDLLLNHQAAVSVRVPITPRQMNVLQEDFPKSLNDNTWHVHFGLAGNVMFIRGSGTVQELHDWLCRHGLAGTLLNVDETFEGSERTGCGIGIWRHDEVVLRVARAIDPHQRFAPFVFGKPMHQHTSTHGHLMPKVKG</sequence>
<dbReference type="RefSeq" id="WP_230273449.1">
    <property type="nucleotide sequence ID" value="NZ_JAJKFW010000022.1"/>
</dbReference>
<dbReference type="Gene3D" id="3.30.465.10">
    <property type="match status" value="1"/>
</dbReference>
<feature type="domain" description="FAD-binding PCMH-type" evidence="2">
    <location>
        <begin position="8"/>
        <end position="196"/>
    </location>
</feature>
<dbReference type="InterPro" id="IPR006094">
    <property type="entry name" value="Oxid_FAD_bind_N"/>
</dbReference>
<feature type="region of interest" description="Disordered" evidence="1">
    <location>
        <begin position="1"/>
        <end position="22"/>
    </location>
</feature>
<dbReference type="PROSITE" id="PS51387">
    <property type="entry name" value="FAD_PCMH"/>
    <property type="match status" value="1"/>
</dbReference>
<dbReference type="PANTHER" id="PTHR11748:SF103">
    <property type="entry name" value="GLYCOLATE OXIDASE SUBUNIT GLCE"/>
    <property type="match status" value="1"/>
</dbReference>
<evidence type="ECO:0000313" key="3">
    <source>
        <dbReference type="EMBL" id="MCC9642596.1"/>
    </source>
</evidence>
<evidence type="ECO:0000259" key="2">
    <source>
        <dbReference type="PROSITE" id="PS51387"/>
    </source>
</evidence>
<dbReference type="EMBL" id="JAJKFW010000022">
    <property type="protein sequence ID" value="MCC9642596.1"/>
    <property type="molecule type" value="Genomic_DNA"/>
</dbReference>
<organism evidence="3 4">
    <name type="scientific">Rhodopirellula halodulae</name>
    <dbReference type="NCBI Taxonomy" id="2894198"/>
    <lineage>
        <taxon>Bacteria</taxon>
        <taxon>Pseudomonadati</taxon>
        <taxon>Planctomycetota</taxon>
        <taxon>Planctomycetia</taxon>
        <taxon>Pirellulales</taxon>
        <taxon>Pirellulaceae</taxon>
        <taxon>Rhodopirellula</taxon>
    </lineage>
</organism>
<protein>
    <submittedName>
        <fullName evidence="3">FAD-binding protein</fullName>
    </submittedName>
</protein>
<comment type="caution">
    <text evidence="3">The sequence shown here is derived from an EMBL/GenBank/DDBJ whole genome shotgun (WGS) entry which is preliminary data.</text>
</comment>
<proteinExistence type="predicted"/>